<dbReference type="Proteomes" id="UP000464374">
    <property type="component" value="Chromosome"/>
</dbReference>
<dbReference type="EMBL" id="CP048020">
    <property type="protein sequence ID" value="QHX43970.1"/>
    <property type="molecule type" value="Genomic_DNA"/>
</dbReference>
<organism evidence="1 2">
    <name type="scientific">Treponema vincentii</name>
    <dbReference type="NCBI Taxonomy" id="69710"/>
    <lineage>
        <taxon>Bacteria</taxon>
        <taxon>Pseudomonadati</taxon>
        <taxon>Spirochaetota</taxon>
        <taxon>Spirochaetia</taxon>
        <taxon>Spirochaetales</taxon>
        <taxon>Treponemataceae</taxon>
        <taxon>Treponema</taxon>
    </lineage>
</organism>
<name>A0A6P1Y3V2_9SPIR</name>
<reference evidence="1 2" key="1">
    <citation type="submission" date="2020-01" db="EMBL/GenBank/DDBJ databases">
        <title>Complete genome sequence of a human oral phylogroup 1 Treponema sp. strain ATCC 700766, originally isolated from periodontitis dental plaque.</title>
        <authorList>
            <person name="Chan Y."/>
            <person name="Huo Y.-B."/>
            <person name="Yu X.-L."/>
            <person name="Zeng H."/>
            <person name="Leung W.-K."/>
            <person name="Watt R.M."/>
        </authorList>
    </citation>
    <scope>NUCLEOTIDE SEQUENCE [LARGE SCALE GENOMIC DNA]</scope>
    <source>
        <strain evidence="1 2">OMZ 804</strain>
    </source>
</reference>
<sequence>MMKDLEKGKNPEQDLIKSFCDRLGAVQCSNCRAKNHADIEYINDSGDFCMVEAKTHLSGDGHNAVHKLFGELLKLTGYQSSKTHENIKYQLLIDNRPDETGKRGGQFFHELLVKHIPKDKFIAFGKIVPIDKVIEFDMKTIKEFSWEEFYNLEEK</sequence>
<gene>
    <name evidence="1" type="ORF">GWP43_11525</name>
</gene>
<dbReference type="RefSeq" id="WP_162664272.1">
    <property type="nucleotide sequence ID" value="NZ_CP048020.1"/>
</dbReference>
<evidence type="ECO:0000313" key="1">
    <source>
        <dbReference type="EMBL" id="QHX43970.1"/>
    </source>
</evidence>
<dbReference type="KEGG" id="trz:GWP43_11525"/>
<accession>A0A6P1Y3V2</accession>
<proteinExistence type="predicted"/>
<dbReference type="AlphaFoldDB" id="A0A6P1Y3V2"/>
<protein>
    <submittedName>
        <fullName evidence="1">Uncharacterized protein</fullName>
    </submittedName>
</protein>
<evidence type="ECO:0000313" key="2">
    <source>
        <dbReference type="Proteomes" id="UP000464374"/>
    </source>
</evidence>